<feature type="region of interest" description="Disordered" evidence="1">
    <location>
        <begin position="126"/>
        <end position="163"/>
    </location>
</feature>
<protein>
    <recommendedName>
        <fullName evidence="2">Type VII secretion system protein EssD-like domain-containing protein</fullName>
    </recommendedName>
</protein>
<feature type="compositionally biased region" description="Basic residues" evidence="1">
    <location>
        <begin position="322"/>
        <end position="345"/>
    </location>
</feature>
<feature type="region of interest" description="Disordered" evidence="1">
    <location>
        <begin position="442"/>
        <end position="502"/>
    </location>
</feature>
<dbReference type="Pfam" id="PF07591">
    <property type="entry name" value="PT-HINT"/>
    <property type="match status" value="1"/>
</dbReference>
<dbReference type="Pfam" id="PF13930">
    <property type="entry name" value="Endonuclea_NS_2"/>
    <property type="match status" value="1"/>
</dbReference>
<keyword evidence="4" id="KW-1185">Reference proteome</keyword>
<evidence type="ECO:0000256" key="1">
    <source>
        <dbReference type="SAM" id="MobiDB-lite"/>
    </source>
</evidence>
<name>A0A919J8C3_9ACTN</name>
<gene>
    <name evidence="3" type="ORF">Afe05nite_85460</name>
</gene>
<reference evidence="3" key="1">
    <citation type="submission" date="2021-01" db="EMBL/GenBank/DDBJ databases">
        <title>Whole genome shotgun sequence of Actinoplanes ferrugineus NBRC 15555.</title>
        <authorList>
            <person name="Komaki H."/>
            <person name="Tamura T."/>
        </authorList>
    </citation>
    <scope>NUCLEOTIDE SEQUENCE</scope>
    <source>
        <strain evidence="3">NBRC 15555</strain>
    </source>
</reference>
<evidence type="ECO:0000259" key="2">
    <source>
        <dbReference type="Pfam" id="PF13930"/>
    </source>
</evidence>
<organism evidence="3 4">
    <name type="scientific">Paractinoplanes ferrugineus</name>
    <dbReference type="NCBI Taxonomy" id="113564"/>
    <lineage>
        <taxon>Bacteria</taxon>
        <taxon>Bacillati</taxon>
        <taxon>Actinomycetota</taxon>
        <taxon>Actinomycetes</taxon>
        <taxon>Micromonosporales</taxon>
        <taxon>Micromonosporaceae</taxon>
        <taxon>Paractinoplanes</taxon>
    </lineage>
</organism>
<dbReference type="AlphaFoldDB" id="A0A919J8C3"/>
<dbReference type="Gene3D" id="2.170.16.10">
    <property type="entry name" value="Hedgehog/Intein (Hint) domain"/>
    <property type="match status" value="1"/>
</dbReference>
<dbReference type="EMBL" id="BOMM01000096">
    <property type="protein sequence ID" value="GIE16706.1"/>
    <property type="molecule type" value="Genomic_DNA"/>
</dbReference>
<feature type="compositionally biased region" description="Polar residues" evidence="1">
    <location>
        <begin position="126"/>
        <end position="144"/>
    </location>
</feature>
<dbReference type="InterPro" id="IPR044929">
    <property type="entry name" value="DNA/RNA_non-sp_Endonuclease_sf"/>
</dbReference>
<proteinExistence type="predicted"/>
<feature type="domain" description="Type VII secretion system protein EssD-like" evidence="2">
    <location>
        <begin position="590"/>
        <end position="702"/>
    </location>
</feature>
<dbReference type="Gene3D" id="3.40.570.10">
    <property type="entry name" value="Extracellular Endonuclease, subunit A"/>
    <property type="match status" value="1"/>
</dbReference>
<sequence>MSQGTSANYTYDGLGRVIQSGLTYTGLGNDVAADGSTVYVRDAADSLVGVKSATGQRYAWTDAHTDVVGEFTAAGAALAGSVAYDPWGKVVAAAGMIGKLGYQQEWTDQTTGKVNMWSRWYDPQTGTFDTRDTATNSPTPTSGAANRFAYAEGDPMSNTDSTGNAVDGKCGEYDYACEVKKYQTELTSYNSAMEQRDRDMKAAGGQIAAQEADYQRSQRESQTSLLDILLQVGVGMLLDMIGYTSLVGCLGGGIWDCVDLATNFLGPIKALKMAKSLYKAADRAFSGYRLWKRIVDGAMTAMRRSQDLINVARKHLSDVMKKIPKKPKPPKKKVKPPAKKKPKPKPKPERKPQPSKQAKPVKPKTEPKRESKPEKTKASEPKKQDGQPERRREEPKQDEGAKETGQQTCPETLPTHSFDPATLVLMADGSTRPISEITIGDEVQAKDPVSGESGGRPVTTLHSNRDVELTDVTVSTGPAGDADGKSVAQGKGGRSTRGPTESVLQTTAHHPFWDTTTGTWTDAADLVPGTSTLTDPDGRLQQVTAVHSYSGVKVMRDLTVDDIHTYYVIAGTEPVLVHNNDCGERVDYGSINEHGQRSGVRALLDEDNIGGNTAPNPAEPIPSLRPGTLDNQTHLLAAMLGGSNTDPRNFVAMYRRANNPRMLKIEYAIRKAVRDGKQQVQYSAVPKYIGNSSRPLYIHIKAMGNGPNPLMVDVKIWNVGW</sequence>
<evidence type="ECO:0000313" key="4">
    <source>
        <dbReference type="Proteomes" id="UP000598174"/>
    </source>
</evidence>
<evidence type="ECO:0000313" key="3">
    <source>
        <dbReference type="EMBL" id="GIE16706.1"/>
    </source>
</evidence>
<feature type="region of interest" description="Disordered" evidence="1">
    <location>
        <begin position="318"/>
        <end position="418"/>
    </location>
</feature>
<dbReference type="InterPro" id="IPR036844">
    <property type="entry name" value="Hint_dom_sf"/>
</dbReference>
<dbReference type="CDD" id="cd00081">
    <property type="entry name" value="Hint"/>
    <property type="match status" value="1"/>
</dbReference>
<dbReference type="InterPro" id="IPR022385">
    <property type="entry name" value="Rhs_assc_core"/>
</dbReference>
<dbReference type="NCBIfam" id="TIGR03696">
    <property type="entry name" value="Rhs_assc_core"/>
    <property type="match status" value="1"/>
</dbReference>
<dbReference type="Gene3D" id="2.180.10.10">
    <property type="entry name" value="RHS repeat-associated core"/>
    <property type="match status" value="1"/>
</dbReference>
<feature type="compositionally biased region" description="Basic and acidic residues" evidence="1">
    <location>
        <begin position="363"/>
        <end position="402"/>
    </location>
</feature>
<accession>A0A919J8C3</accession>
<dbReference type="InterPro" id="IPR044927">
    <property type="entry name" value="Endonuclea_NS_2"/>
</dbReference>
<dbReference type="Proteomes" id="UP000598174">
    <property type="component" value="Unassembled WGS sequence"/>
</dbReference>
<comment type="caution">
    <text evidence="3">The sequence shown here is derived from an EMBL/GenBank/DDBJ whole genome shotgun (WGS) entry which is preliminary data.</text>
</comment>
<dbReference type="SUPFAM" id="SSF51294">
    <property type="entry name" value="Hedgehog/intein (Hint) domain"/>
    <property type="match status" value="1"/>
</dbReference>